<protein>
    <recommendedName>
        <fullName evidence="3">Phage protein</fullName>
    </recommendedName>
</protein>
<proteinExistence type="predicted"/>
<comment type="caution">
    <text evidence="1">The sequence shown here is derived from an EMBL/GenBank/DDBJ whole genome shotgun (WGS) entry which is preliminary data.</text>
</comment>
<reference evidence="1 2" key="1">
    <citation type="submission" date="2021-03" db="EMBL/GenBank/DDBJ databases">
        <title>Genomic Encyclopedia of Type Strains, Phase IV (KMG-IV): sequencing the most valuable type-strain genomes for metagenomic binning, comparative biology and taxonomic classification.</title>
        <authorList>
            <person name="Goeker M."/>
        </authorList>
    </citation>
    <scope>NUCLEOTIDE SEQUENCE [LARGE SCALE GENOMIC DNA]</scope>
    <source>
        <strain evidence="1 2">DSM 15596</strain>
    </source>
</reference>
<dbReference type="GeneID" id="95404083"/>
<dbReference type="Proteomes" id="UP000706926">
    <property type="component" value="Unassembled WGS sequence"/>
</dbReference>
<keyword evidence="2" id="KW-1185">Reference proteome</keyword>
<evidence type="ECO:0000313" key="2">
    <source>
        <dbReference type="Proteomes" id="UP000706926"/>
    </source>
</evidence>
<dbReference type="EMBL" id="JAGGKI010000004">
    <property type="protein sequence ID" value="MBP1892965.1"/>
    <property type="molecule type" value="Genomic_DNA"/>
</dbReference>
<evidence type="ECO:0000313" key="1">
    <source>
        <dbReference type="EMBL" id="MBP1892965.1"/>
    </source>
</evidence>
<evidence type="ECO:0008006" key="3">
    <source>
        <dbReference type="Google" id="ProtNLM"/>
    </source>
</evidence>
<name>A0ABS4F9N4_9BACL</name>
<dbReference type="RefSeq" id="WP_210094622.1">
    <property type="nucleotide sequence ID" value="NZ_DMBX01000007.1"/>
</dbReference>
<organism evidence="1 2">
    <name type="scientific">Paenibacillus lactis</name>
    <dbReference type="NCBI Taxonomy" id="228574"/>
    <lineage>
        <taxon>Bacteria</taxon>
        <taxon>Bacillati</taxon>
        <taxon>Bacillota</taxon>
        <taxon>Bacilli</taxon>
        <taxon>Bacillales</taxon>
        <taxon>Paenibacillaceae</taxon>
        <taxon>Paenibacillus</taxon>
    </lineage>
</organism>
<sequence>MRINKIEFTKKVPSDRVKHVIDQEKIECSKTSIETMFDGIQEKKPHTLEELYKEYRYAGKTAVNIFECTDFPEGLKVKEGFLVHLKRKLNITSALIGNELKPEITTVPQINLIEDLGEAVLLQWVSGEKKIGYDGYEVVERIVPSFEYMMIRFGDPIFIELRSGFSTHKKYKEALKSLLSTSADNIPNIDWLPVTKVTEAEAEKISEILEAGLLESEVIGEGCIGKLAVSAAPGIDDLKKQEQYKSMVAGREYLAQVFHVDYREVDTGYSTKVKFRINHKGGFEFKSKVSERIIRRILDVFVEVRYRKESDQGNNEAVS</sequence>
<gene>
    <name evidence="1" type="ORF">J2Z18_002067</name>
</gene>
<accession>A0ABS4F9N4</accession>